<proteinExistence type="inferred from homology"/>
<dbReference type="PANTHER" id="PTHR11487:SF0">
    <property type="entry name" value="S-ACYL FATTY ACID SYNTHASE THIOESTERASE, MEDIUM CHAIN"/>
    <property type="match status" value="1"/>
</dbReference>
<accession>A0ABR6BCX7</accession>
<evidence type="ECO:0000313" key="5">
    <source>
        <dbReference type="Proteomes" id="UP000517916"/>
    </source>
</evidence>
<sequence>MRLFCVPYAGGSARIFDDWQADLPEQIRVHPLELPGRGGRYREAPATDLPALADELTETVLAQAEEPVALLGYSFGAFLAFEVALRLEQRHGRTVRHLVTVSARGAMRPPKLPPGSEQDEAQFRARLYGMGGTPQAVLASEELMELLLPVLRADFGMSDHYSYRPGPVLRCPITAFGGSGDTAVSWPSVLAWRECTIGPFVAHQLPGDHFFPRTARARFLDVISTALRAHRTPEGQR</sequence>
<dbReference type="Gene3D" id="3.40.50.1820">
    <property type="entry name" value="alpha/beta hydrolase"/>
    <property type="match status" value="1"/>
</dbReference>
<dbReference type="PANTHER" id="PTHR11487">
    <property type="entry name" value="THIOESTERASE"/>
    <property type="match status" value="1"/>
</dbReference>
<dbReference type="InterPro" id="IPR012223">
    <property type="entry name" value="TEII"/>
</dbReference>
<dbReference type="Pfam" id="PF00975">
    <property type="entry name" value="Thioesterase"/>
    <property type="match status" value="1"/>
</dbReference>
<dbReference type="RefSeq" id="WP_025357738.1">
    <property type="nucleotide sequence ID" value="NZ_BAAABQ010000001.1"/>
</dbReference>
<comment type="similarity">
    <text evidence="1">Belongs to the thioesterase family.</text>
</comment>
<feature type="domain" description="Thioesterase TesA-like" evidence="3">
    <location>
        <begin position="4"/>
        <end position="220"/>
    </location>
</feature>
<organism evidence="4 5">
    <name type="scientific">Kutzneria viridogrisea</name>
    <dbReference type="NCBI Taxonomy" id="47990"/>
    <lineage>
        <taxon>Bacteria</taxon>
        <taxon>Bacillati</taxon>
        <taxon>Actinomycetota</taxon>
        <taxon>Actinomycetes</taxon>
        <taxon>Pseudonocardiales</taxon>
        <taxon>Pseudonocardiaceae</taxon>
        <taxon>Kutzneria</taxon>
    </lineage>
</organism>
<name>A0ABR6BCX7_9PSEU</name>
<reference evidence="4 5" key="1">
    <citation type="submission" date="2020-08" db="EMBL/GenBank/DDBJ databases">
        <title>Genomic Encyclopedia of Archaeal and Bacterial Type Strains, Phase II (KMG-II): from individual species to whole genera.</title>
        <authorList>
            <person name="Goeker M."/>
        </authorList>
    </citation>
    <scope>NUCLEOTIDE SEQUENCE [LARGE SCALE GENOMIC DNA]</scope>
    <source>
        <strain evidence="4 5">DSM 43850</strain>
    </source>
</reference>
<dbReference type="EMBL" id="JACJID010000001">
    <property type="protein sequence ID" value="MBA8924738.1"/>
    <property type="molecule type" value="Genomic_DNA"/>
</dbReference>
<keyword evidence="2" id="KW-0378">Hydrolase</keyword>
<gene>
    <name evidence="4" type="ORF">BC739_001935</name>
</gene>
<dbReference type="InterPro" id="IPR001031">
    <property type="entry name" value="Thioesterase"/>
</dbReference>
<dbReference type="InterPro" id="IPR020802">
    <property type="entry name" value="TesA-like"/>
</dbReference>
<dbReference type="SUPFAM" id="SSF53474">
    <property type="entry name" value="alpha/beta-Hydrolases"/>
    <property type="match status" value="1"/>
</dbReference>
<evidence type="ECO:0000259" key="3">
    <source>
        <dbReference type="SMART" id="SM00824"/>
    </source>
</evidence>
<evidence type="ECO:0000313" key="4">
    <source>
        <dbReference type="EMBL" id="MBA8924738.1"/>
    </source>
</evidence>
<dbReference type="Proteomes" id="UP000517916">
    <property type="component" value="Unassembled WGS sequence"/>
</dbReference>
<evidence type="ECO:0000256" key="1">
    <source>
        <dbReference type="ARBA" id="ARBA00007169"/>
    </source>
</evidence>
<dbReference type="InterPro" id="IPR029058">
    <property type="entry name" value="AB_hydrolase_fold"/>
</dbReference>
<keyword evidence="5" id="KW-1185">Reference proteome</keyword>
<dbReference type="SMART" id="SM00824">
    <property type="entry name" value="PKS_TE"/>
    <property type="match status" value="1"/>
</dbReference>
<comment type="caution">
    <text evidence="4">The sequence shown here is derived from an EMBL/GenBank/DDBJ whole genome shotgun (WGS) entry which is preliminary data.</text>
</comment>
<protein>
    <submittedName>
        <fullName evidence="4">Surfactin synthase thioesterase subunit</fullName>
    </submittedName>
</protein>
<evidence type="ECO:0000256" key="2">
    <source>
        <dbReference type="ARBA" id="ARBA00022801"/>
    </source>
</evidence>